<proteinExistence type="predicted"/>
<keyword evidence="2" id="KW-1003">Cell membrane</keyword>
<name>A0A1V2H2Y1_9PROT</name>
<keyword evidence="4 6" id="KW-1133">Transmembrane helix</keyword>
<dbReference type="RefSeq" id="WP_076957332.1">
    <property type="nucleotide sequence ID" value="NZ_MLCO01000087.1"/>
</dbReference>
<dbReference type="Pfam" id="PF02687">
    <property type="entry name" value="FtsX"/>
    <property type="match status" value="1"/>
</dbReference>
<dbReference type="PANTHER" id="PTHR43738:SF2">
    <property type="entry name" value="ABC TRANSPORTER PERMEASE"/>
    <property type="match status" value="1"/>
</dbReference>
<evidence type="ECO:0000259" key="7">
    <source>
        <dbReference type="Pfam" id="PF02687"/>
    </source>
</evidence>
<evidence type="ECO:0000256" key="5">
    <source>
        <dbReference type="ARBA" id="ARBA00023136"/>
    </source>
</evidence>
<feature type="transmembrane region" description="Helical" evidence="6">
    <location>
        <begin position="275"/>
        <end position="302"/>
    </location>
</feature>
<sequence>MNPWPIARAALRRRRGTVLALMLLVALATALGIGVGLMERGLRRGAAQAADGFDLLVGAPGSQTQLTLTAIYLQPDVVPLLPGAVLQRLQADTDVAWLSPIGFGDRWGSHPVVGVAPAFLTLGGRRPLAEGRAFAAEGEAVVGHAVPLKLGERGVPQHGLAHAHAEPHGHEHEEAGFTVVGRMPPTGTPWDWAVLLPIETVWEVHGLGNGHASEEAPLGPPWTVDPPGVPAVMVAPRGIAQAYQLRQRYRSDGAMAFFPAEVLVSLFRIGGDLRMVLSGMAAASTGLVLAAVFLSFAGLLAVRRQEFAVLRAIGAPRRFLLAAVWLEMAVILGVGAAAGFLLGWLGAALTAGTLGRAARVSITIAPSLAEAGLAAAILAAGLLAALLPALWAWRRPPAEGLQG</sequence>
<evidence type="ECO:0000256" key="4">
    <source>
        <dbReference type="ARBA" id="ARBA00022989"/>
    </source>
</evidence>
<comment type="subcellular location">
    <subcellularLocation>
        <location evidence="1">Cell membrane</location>
        <topology evidence="1">Multi-pass membrane protein</topology>
    </subcellularLocation>
</comment>
<feature type="transmembrane region" description="Helical" evidence="6">
    <location>
        <begin position="323"/>
        <end position="351"/>
    </location>
</feature>
<evidence type="ECO:0000256" key="6">
    <source>
        <dbReference type="SAM" id="Phobius"/>
    </source>
</evidence>
<evidence type="ECO:0000256" key="1">
    <source>
        <dbReference type="ARBA" id="ARBA00004651"/>
    </source>
</evidence>
<reference evidence="8 9" key="1">
    <citation type="submission" date="2016-10" db="EMBL/GenBank/DDBJ databases">
        <title>Draft Genome sequence of Roseomonas sp. strain M3.</title>
        <authorList>
            <person name="Subhash Y."/>
            <person name="Lee S."/>
        </authorList>
    </citation>
    <scope>NUCLEOTIDE SEQUENCE [LARGE SCALE GENOMIC DNA]</scope>
    <source>
        <strain evidence="8 9">M3</strain>
    </source>
</reference>
<dbReference type="GO" id="GO:0005886">
    <property type="term" value="C:plasma membrane"/>
    <property type="evidence" value="ECO:0007669"/>
    <property type="project" value="UniProtKB-SubCell"/>
</dbReference>
<keyword evidence="3 6" id="KW-0812">Transmembrane</keyword>
<keyword evidence="5 6" id="KW-0472">Membrane</keyword>
<dbReference type="OrthoDB" id="9784014at2"/>
<gene>
    <name evidence="8" type="ORF">BKE38_10595</name>
</gene>
<evidence type="ECO:0000313" key="8">
    <source>
        <dbReference type="EMBL" id="ONG54280.1"/>
    </source>
</evidence>
<evidence type="ECO:0000256" key="2">
    <source>
        <dbReference type="ARBA" id="ARBA00022475"/>
    </source>
</evidence>
<dbReference type="InterPro" id="IPR003838">
    <property type="entry name" value="ABC3_permease_C"/>
</dbReference>
<evidence type="ECO:0000313" key="9">
    <source>
        <dbReference type="Proteomes" id="UP000188879"/>
    </source>
</evidence>
<dbReference type="PANTHER" id="PTHR43738">
    <property type="entry name" value="ABC TRANSPORTER, MEMBRANE PROTEIN"/>
    <property type="match status" value="1"/>
</dbReference>
<organism evidence="8 9">
    <name type="scientific">Teichococcus deserti</name>
    <dbReference type="NCBI Taxonomy" id="1817963"/>
    <lineage>
        <taxon>Bacteria</taxon>
        <taxon>Pseudomonadati</taxon>
        <taxon>Pseudomonadota</taxon>
        <taxon>Alphaproteobacteria</taxon>
        <taxon>Acetobacterales</taxon>
        <taxon>Roseomonadaceae</taxon>
        <taxon>Roseomonas</taxon>
    </lineage>
</organism>
<dbReference type="InterPro" id="IPR051125">
    <property type="entry name" value="ABC-4/HrtB_transporter"/>
</dbReference>
<keyword evidence="9" id="KW-1185">Reference proteome</keyword>
<feature type="domain" description="ABC3 transporter permease C-terminal" evidence="7">
    <location>
        <begin position="281"/>
        <end position="391"/>
    </location>
</feature>
<dbReference type="AlphaFoldDB" id="A0A1V2H2Y1"/>
<dbReference type="EMBL" id="MLCO01000087">
    <property type="protein sequence ID" value="ONG54280.1"/>
    <property type="molecule type" value="Genomic_DNA"/>
</dbReference>
<evidence type="ECO:0000256" key="3">
    <source>
        <dbReference type="ARBA" id="ARBA00022692"/>
    </source>
</evidence>
<protein>
    <recommendedName>
        <fullName evidence="7">ABC3 transporter permease C-terminal domain-containing protein</fullName>
    </recommendedName>
</protein>
<comment type="caution">
    <text evidence="8">The sequence shown here is derived from an EMBL/GenBank/DDBJ whole genome shotgun (WGS) entry which is preliminary data.</text>
</comment>
<accession>A0A1V2H2Y1</accession>
<dbReference type="Proteomes" id="UP000188879">
    <property type="component" value="Unassembled WGS sequence"/>
</dbReference>
<feature type="transmembrane region" description="Helical" evidence="6">
    <location>
        <begin position="371"/>
        <end position="393"/>
    </location>
</feature>